<evidence type="ECO:0000256" key="7">
    <source>
        <dbReference type="ARBA" id="ARBA00022771"/>
    </source>
</evidence>
<accession>A0A226EAC0</accession>
<keyword evidence="14" id="KW-1185">Reference proteome</keyword>
<proteinExistence type="predicted"/>
<feature type="domain" description="RING-type" evidence="11">
    <location>
        <begin position="44"/>
        <end position="86"/>
    </location>
</feature>
<keyword evidence="4" id="KW-0808">Transferase</keyword>
<dbReference type="SUPFAM" id="SSF57850">
    <property type="entry name" value="RING/U-box"/>
    <property type="match status" value="2"/>
</dbReference>
<dbReference type="EC" id="2.3.2.31" evidence="3"/>
<evidence type="ECO:0000256" key="6">
    <source>
        <dbReference type="ARBA" id="ARBA00022737"/>
    </source>
</evidence>
<evidence type="ECO:0000259" key="12">
    <source>
        <dbReference type="PROSITE" id="PS51873"/>
    </source>
</evidence>
<dbReference type="InterPro" id="IPR013083">
    <property type="entry name" value="Znf_RING/FYVE/PHD"/>
</dbReference>
<evidence type="ECO:0000313" key="13">
    <source>
        <dbReference type="EMBL" id="OXA53761.1"/>
    </source>
</evidence>
<evidence type="ECO:0000256" key="3">
    <source>
        <dbReference type="ARBA" id="ARBA00012251"/>
    </source>
</evidence>
<dbReference type="EMBL" id="LNIX01000005">
    <property type="protein sequence ID" value="OXA53761.1"/>
    <property type="molecule type" value="Genomic_DNA"/>
</dbReference>
<evidence type="ECO:0000256" key="2">
    <source>
        <dbReference type="ARBA" id="ARBA00004906"/>
    </source>
</evidence>
<evidence type="ECO:0000256" key="10">
    <source>
        <dbReference type="PROSITE-ProRule" id="PRU00175"/>
    </source>
</evidence>
<dbReference type="GO" id="GO:0043161">
    <property type="term" value="P:proteasome-mediated ubiquitin-dependent protein catabolic process"/>
    <property type="evidence" value="ECO:0007669"/>
    <property type="project" value="TreeGrafter"/>
</dbReference>
<dbReference type="GO" id="GO:0097039">
    <property type="term" value="P:protein linear polyubiquitination"/>
    <property type="evidence" value="ECO:0007669"/>
    <property type="project" value="TreeGrafter"/>
</dbReference>
<keyword evidence="7 10" id="KW-0863">Zinc-finger</keyword>
<keyword evidence="6" id="KW-0677">Repeat</keyword>
<keyword evidence="5" id="KW-0479">Metal-binding</keyword>
<dbReference type="GO" id="GO:0061630">
    <property type="term" value="F:ubiquitin protein ligase activity"/>
    <property type="evidence" value="ECO:0007669"/>
    <property type="project" value="UniProtKB-EC"/>
</dbReference>
<gene>
    <name evidence="13" type="ORF">Fcan01_10927</name>
</gene>
<dbReference type="GO" id="GO:0043130">
    <property type="term" value="F:ubiquitin binding"/>
    <property type="evidence" value="ECO:0007669"/>
    <property type="project" value="TreeGrafter"/>
</dbReference>
<dbReference type="InterPro" id="IPR054694">
    <property type="entry name" value="Parkin-like_IBR"/>
</dbReference>
<dbReference type="PROSITE" id="PS51873">
    <property type="entry name" value="TRIAD"/>
    <property type="match status" value="1"/>
</dbReference>
<name>A0A226EAC0_FOLCA</name>
<evidence type="ECO:0000256" key="9">
    <source>
        <dbReference type="ARBA" id="ARBA00022833"/>
    </source>
</evidence>
<dbReference type="PROSITE" id="PS00518">
    <property type="entry name" value="ZF_RING_1"/>
    <property type="match status" value="1"/>
</dbReference>
<dbReference type="GO" id="GO:0071797">
    <property type="term" value="C:LUBAC complex"/>
    <property type="evidence" value="ECO:0007669"/>
    <property type="project" value="TreeGrafter"/>
</dbReference>
<evidence type="ECO:0000259" key="11">
    <source>
        <dbReference type="PROSITE" id="PS50089"/>
    </source>
</evidence>
<comment type="catalytic activity">
    <reaction evidence="1">
        <text>[E2 ubiquitin-conjugating enzyme]-S-ubiquitinyl-L-cysteine + [acceptor protein]-L-lysine = [E2 ubiquitin-conjugating enzyme]-L-cysteine + [acceptor protein]-N(6)-ubiquitinyl-L-lysine.</text>
        <dbReference type="EC" id="2.3.2.31"/>
    </reaction>
</comment>
<keyword evidence="8" id="KW-0833">Ubl conjugation pathway</keyword>
<dbReference type="InterPro" id="IPR001841">
    <property type="entry name" value="Znf_RING"/>
</dbReference>
<evidence type="ECO:0000256" key="1">
    <source>
        <dbReference type="ARBA" id="ARBA00001798"/>
    </source>
</evidence>
<dbReference type="GO" id="GO:0008270">
    <property type="term" value="F:zinc ion binding"/>
    <property type="evidence" value="ECO:0007669"/>
    <property type="project" value="UniProtKB-KW"/>
</dbReference>
<dbReference type="STRING" id="158441.A0A226EAC0"/>
<dbReference type="PROSITE" id="PS50089">
    <property type="entry name" value="ZF_RING_2"/>
    <property type="match status" value="1"/>
</dbReference>
<reference evidence="13 14" key="1">
    <citation type="submission" date="2015-12" db="EMBL/GenBank/DDBJ databases">
        <title>The genome of Folsomia candida.</title>
        <authorList>
            <person name="Faddeeva A."/>
            <person name="Derks M.F."/>
            <person name="Anvar Y."/>
            <person name="Smit S."/>
            <person name="Van Straalen N."/>
            <person name="Roelofs D."/>
        </authorList>
    </citation>
    <scope>NUCLEOTIDE SEQUENCE [LARGE SCALE GENOMIC DNA]</scope>
    <source>
        <strain evidence="13 14">VU population</strain>
        <tissue evidence="13">Whole body</tissue>
    </source>
</reference>
<comment type="caution">
    <text evidence="13">The sequence shown here is derived from an EMBL/GenBank/DDBJ whole genome shotgun (WGS) entry which is preliminary data.</text>
</comment>
<dbReference type="Pfam" id="PF13639">
    <property type="entry name" value="zf-RING_2"/>
    <property type="match status" value="1"/>
</dbReference>
<evidence type="ECO:0000256" key="8">
    <source>
        <dbReference type="ARBA" id="ARBA00022786"/>
    </source>
</evidence>
<organism evidence="13 14">
    <name type="scientific">Folsomia candida</name>
    <name type="common">Springtail</name>
    <dbReference type="NCBI Taxonomy" id="158441"/>
    <lineage>
        <taxon>Eukaryota</taxon>
        <taxon>Metazoa</taxon>
        <taxon>Ecdysozoa</taxon>
        <taxon>Arthropoda</taxon>
        <taxon>Hexapoda</taxon>
        <taxon>Collembola</taxon>
        <taxon>Entomobryomorpha</taxon>
        <taxon>Isotomoidea</taxon>
        <taxon>Isotomidae</taxon>
        <taxon>Proisotominae</taxon>
        <taxon>Folsomia</taxon>
    </lineage>
</organism>
<dbReference type="PANTHER" id="PTHR22770">
    <property type="entry name" value="UBIQUITIN CONJUGATING ENZYME 7 INTERACTING PROTEIN-RELATED"/>
    <property type="match status" value="1"/>
</dbReference>
<dbReference type="AlphaFoldDB" id="A0A226EAC0"/>
<dbReference type="Gene3D" id="3.30.40.10">
    <property type="entry name" value="Zinc/RING finger domain, C3HC4 (zinc finger)"/>
    <property type="match status" value="1"/>
</dbReference>
<protein>
    <recommendedName>
        <fullName evidence="3">RBR-type E3 ubiquitin transferase</fullName>
        <ecNumber evidence="3">2.3.2.31</ecNumber>
    </recommendedName>
</protein>
<dbReference type="CDD" id="cd20336">
    <property type="entry name" value="Rcat_RBR"/>
    <property type="match status" value="1"/>
</dbReference>
<dbReference type="Gene3D" id="1.20.120.1750">
    <property type="match status" value="1"/>
</dbReference>
<comment type="pathway">
    <text evidence="2">Protein modification; protein ubiquitination.</text>
</comment>
<evidence type="ECO:0000256" key="4">
    <source>
        <dbReference type="ARBA" id="ARBA00022679"/>
    </source>
</evidence>
<keyword evidence="9" id="KW-0862">Zinc</keyword>
<dbReference type="InterPro" id="IPR044066">
    <property type="entry name" value="TRIAD_supradom"/>
</dbReference>
<dbReference type="FunFam" id="3.30.40.10:FF:000137">
    <property type="entry name" value="RanBP-type and C3HC4-type zinc finger-containing protein 1"/>
    <property type="match status" value="1"/>
</dbReference>
<sequence>MENSAVTLESCITQSDEKQPTPDTVLLMELEENDLLLSKIEFDCAICLDKVEIGEGVILRECFHQFCRTCLTKHIEYSEAVTITCPHRGENFSCTLEISIREIKVLVPTSYQSLLQRSLHQAEMTMKNAYHCKTADCTAWWELEPDTRKDAGFRHLVKWFRSKSTYKCPICCKKNCLKCQAMHESVSCITYQRVLQQDQMDIQTKQLIQSKVNDGIVMKCPSCRIMVEKTGGCVHMWCSFCKTDFDWISQENQRKSGDDDGTLFVPMATRVLLSRKEARERLLEAVAKLTRKVKFKRNHVLIHQHRLKFFGLDDERLDFAYLYMLHNDLEEERTAVMWRLLGQYDWHTPIPLAGAPPAHNIPMAQAPPVFKRPAS</sequence>
<dbReference type="InterPro" id="IPR017907">
    <property type="entry name" value="Znf_RING_CS"/>
</dbReference>
<dbReference type="PANTHER" id="PTHR22770:SF13">
    <property type="entry name" value="RING-TYPE DOMAIN-CONTAINING PROTEIN"/>
    <property type="match status" value="1"/>
</dbReference>
<dbReference type="InterPro" id="IPR051628">
    <property type="entry name" value="LUBAC_E3_Ligases"/>
</dbReference>
<evidence type="ECO:0000256" key="5">
    <source>
        <dbReference type="ARBA" id="ARBA00022723"/>
    </source>
</evidence>
<dbReference type="Pfam" id="PF22605">
    <property type="entry name" value="IBR_2"/>
    <property type="match status" value="1"/>
</dbReference>
<dbReference type="SMART" id="SM00184">
    <property type="entry name" value="RING"/>
    <property type="match status" value="1"/>
</dbReference>
<feature type="domain" description="RING-type" evidence="12">
    <location>
        <begin position="40"/>
        <end position="271"/>
    </location>
</feature>
<dbReference type="OrthoDB" id="261960at2759"/>
<dbReference type="Proteomes" id="UP000198287">
    <property type="component" value="Unassembled WGS sequence"/>
</dbReference>
<evidence type="ECO:0000313" key="14">
    <source>
        <dbReference type="Proteomes" id="UP000198287"/>
    </source>
</evidence>